<comment type="caution">
    <text evidence="2">The sequence shown here is derived from an EMBL/GenBank/DDBJ whole genome shotgun (WGS) entry which is preliminary data.</text>
</comment>
<dbReference type="OrthoDB" id="2502487at2759"/>
<keyword evidence="1" id="KW-0812">Transmembrane</keyword>
<protein>
    <submittedName>
        <fullName evidence="2">Uncharacterized protein</fullName>
    </submittedName>
</protein>
<sequence>MRTRQLPDLLSFLDEYPLTKKYSKREIGPLVLVVSTLILTGLCIFNVFTQFMLTSTRGKAEKIESFLSTRFLDNSTNGKGDHVTCQPTLLKVDDNFFMVIPPDENETLTASVEDLQIAAHSNMSFKWTLVDIGDESGTGSRKVSTGFLYRGERTNCSVNFVKSTYQFQDTNYQYIVCGTCLIGNKLKAKLCNSLNAAADDLLRGSSGRFWTSSAHVYRSFDGYDPRLSIPLNTLPLSAFPPNYTEVQEDYYRSFKPTIGPRDITELGTWLGGVRLIPASQLSGYDVEFPWRTLPPPQGNIFVDNSTEPSDFFSAFNTTYHALCQGHECSNFRITVNGIGALGPFGFKDSKLFKIPEVLMDMFNRSLSYDVRIMDLAANDLHGKEIGATYLCTKTTKKWLPLLKVISVTLGSSSGLFSGIFSLLVDTISIMKIAETAKQRKRGWMNQLSIAKTTKIHLLGPKIYSSRWEKFFDTFFQYVLIRHFCEFNGKKCRAKNIPGSGETILLRFFILSSRFKDTHTYQIFCAGFLSQHDSDLKFILWLEYEFHFDL</sequence>
<organism evidence="2 3">
    <name type="scientific">Puccinia graminis f. sp. tritici</name>
    <dbReference type="NCBI Taxonomy" id="56615"/>
    <lineage>
        <taxon>Eukaryota</taxon>
        <taxon>Fungi</taxon>
        <taxon>Dikarya</taxon>
        <taxon>Basidiomycota</taxon>
        <taxon>Pucciniomycotina</taxon>
        <taxon>Pucciniomycetes</taxon>
        <taxon>Pucciniales</taxon>
        <taxon>Pucciniaceae</taxon>
        <taxon>Puccinia</taxon>
    </lineage>
</organism>
<gene>
    <name evidence="2" type="ORF">PGT21_024574</name>
</gene>
<accession>A0A5B0MUZ6</accession>
<reference evidence="2 3" key="1">
    <citation type="submission" date="2019-05" db="EMBL/GenBank/DDBJ databases">
        <title>Emergence of the Ug99 lineage of the wheat stem rust pathogen through somatic hybridization.</title>
        <authorList>
            <person name="Li F."/>
            <person name="Upadhyaya N.M."/>
            <person name="Sperschneider J."/>
            <person name="Matny O."/>
            <person name="Nguyen-Phuc H."/>
            <person name="Mago R."/>
            <person name="Raley C."/>
            <person name="Miller M.E."/>
            <person name="Silverstein K.A.T."/>
            <person name="Henningsen E."/>
            <person name="Hirsch C.D."/>
            <person name="Visser B."/>
            <person name="Pretorius Z.A."/>
            <person name="Steffenson B.J."/>
            <person name="Schwessinger B."/>
            <person name="Dodds P.N."/>
            <person name="Figueroa M."/>
        </authorList>
    </citation>
    <scope>NUCLEOTIDE SEQUENCE [LARGE SCALE GENOMIC DNA]</scope>
    <source>
        <strain evidence="2">21-0</strain>
    </source>
</reference>
<evidence type="ECO:0000313" key="3">
    <source>
        <dbReference type="Proteomes" id="UP000324748"/>
    </source>
</evidence>
<evidence type="ECO:0000313" key="2">
    <source>
        <dbReference type="EMBL" id="KAA1080881.1"/>
    </source>
</evidence>
<name>A0A5B0MUZ6_PUCGR</name>
<feature type="transmembrane region" description="Helical" evidence="1">
    <location>
        <begin position="30"/>
        <end position="53"/>
    </location>
</feature>
<dbReference type="Proteomes" id="UP000324748">
    <property type="component" value="Unassembled WGS sequence"/>
</dbReference>
<dbReference type="EMBL" id="VSWC01000131">
    <property type="protein sequence ID" value="KAA1080881.1"/>
    <property type="molecule type" value="Genomic_DNA"/>
</dbReference>
<evidence type="ECO:0000256" key="1">
    <source>
        <dbReference type="SAM" id="Phobius"/>
    </source>
</evidence>
<keyword evidence="1" id="KW-1133">Transmembrane helix</keyword>
<proteinExistence type="predicted"/>
<keyword evidence="3" id="KW-1185">Reference proteome</keyword>
<dbReference type="AlphaFoldDB" id="A0A5B0MUZ6"/>
<keyword evidence="1" id="KW-0472">Membrane</keyword>